<comment type="similarity">
    <text evidence="2">Belongs to the thioredoxin family. DsbE subfamily.</text>
</comment>
<keyword evidence="8" id="KW-1185">Reference proteome</keyword>
<dbReference type="EMBL" id="NMOS02000008">
    <property type="protein sequence ID" value="RDH40489.1"/>
    <property type="molecule type" value="Genomic_DNA"/>
</dbReference>
<protein>
    <submittedName>
        <fullName evidence="7">DsbE family thiol:disulfide interchange protein</fullName>
    </submittedName>
</protein>
<proteinExistence type="inferred from homology"/>
<evidence type="ECO:0000313" key="7">
    <source>
        <dbReference type="EMBL" id="RDH40489.1"/>
    </source>
</evidence>
<accession>A0A370CHZ5</accession>
<dbReference type="PROSITE" id="PS51352">
    <property type="entry name" value="THIOREDOXIN_2"/>
    <property type="match status" value="1"/>
</dbReference>
<dbReference type="GO" id="GO:0030288">
    <property type="term" value="C:outer membrane-bounded periplasmic space"/>
    <property type="evidence" value="ECO:0007669"/>
    <property type="project" value="InterPro"/>
</dbReference>
<evidence type="ECO:0000259" key="6">
    <source>
        <dbReference type="PROSITE" id="PS51352"/>
    </source>
</evidence>
<dbReference type="InterPro" id="IPR013740">
    <property type="entry name" value="Redoxin"/>
</dbReference>
<dbReference type="Pfam" id="PF08534">
    <property type="entry name" value="Redoxin"/>
    <property type="match status" value="1"/>
</dbReference>
<evidence type="ECO:0000256" key="3">
    <source>
        <dbReference type="ARBA" id="ARBA00022748"/>
    </source>
</evidence>
<gene>
    <name evidence="7" type="ORF">CFE62_003780</name>
</gene>
<dbReference type="GO" id="GO:0015036">
    <property type="term" value="F:disulfide oxidoreductase activity"/>
    <property type="evidence" value="ECO:0007669"/>
    <property type="project" value="InterPro"/>
</dbReference>
<dbReference type="GO" id="GO:0005886">
    <property type="term" value="C:plasma membrane"/>
    <property type="evidence" value="ECO:0007669"/>
    <property type="project" value="UniProtKB-SubCell"/>
</dbReference>
<evidence type="ECO:0000256" key="5">
    <source>
        <dbReference type="ARBA" id="ARBA00023284"/>
    </source>
</evidence>
<reference evidence="7 8" key="1">
    <citation type="journal article" date="2017" name="Int. J. Syst. Evol. Microbiol.">
        <title>Aquarickettsiella crustaci n. gen. n. sp. (Gammaproteobacteria: Legionellales: Coxiellaceae); a bacterial pathogen of the freshwater crustacean: Gammarus fossarum (Malacostraca: Amphipoda).</title>
        <authorList>
            <person name="Bojko J."/>
            <person name="Dunn A.M."/>
            <person name="Stebbing P.D."/>
            <person name="Van Aerle R."/>
            <person name="Bacela-Spychalska K."/>
            <person name="Bean T.P."/>
            <person name="Stentiford G.D."/>
        </authorList>
    </citation>
    <scope>NUCLEOTIDE SEQUENCE [LARGE SCALE GENOMIC DNA]</scope>
    <source>
        <strain evidence="7">RA15029</strain>
    </source>
</reference>
<evidence type="ECO:0000313" key="8">
    <source>
        <dbReference type="Proteomes" id="UP000226429"/>
    </source>
</evidence>
<feature type="domain" description="Thioredoxin" evidence="6">
    <location>
        <begin position="31"/>
        <end position="171"/>
    </location>
</feature>
<dbReference type="InterPro" id="IPR004799">
    <property type="entry name" value="Periplasmic_diS_OxRdtase_DsbE"/>
</dbReference>
<reference evidence="7 8" key="2">
    <citation type="journal article" date="2018" name="J. Invertebr. Pathol.">
        <title>'Candidatus Aquirickettsiella gammari' (Gammaproteobacteria: Legionellales: Coxiellaceae): A bacterial pathogen of the freshwater crustacean Gammarus fossarum (Malacostraca: Amphipoda).</title>
        <authorList>
            <person name="Bojko J."/>
            <person name="Dunn A.M."/>
            <person name="Stebbing P.D."/>
            <person name="van Aerle R."/>
            <person name="Bacela-Spychalska K."/>
            <person name="Bean T.P."/>
            <person name="Urrutia A."/>
            <person name="Stentiford G.D."/>
        </authorList>
    </citation>
    <scope>NUCLEOTIDE SEQUENCE [LARGE SCALE GENOMIC DNA]</scope>
    <source>
        <strain evidence="7">RA15029</strain>
    </source>
</reference>
<comment type="caution">
    <text evidence="7">The sequence shown here is derived from an EMBL/GenBank/DDBJ whole genome shotgun (WGS) entry which is preliminary data.</text>
</comment>
<sequence>MRYIIPLVILGILVFFLSKGLEQDPYQIPSPLINKPVPDFVAADLITTHPPLTKKLFLNQHWSLLVVWSSWCKTCAAEQVFLLTLKQNADLRIYGLNYRDDLARAKAYLKHQGNPFHQIIFDPSGLLAIDLGVYGVPENFLIDPQGIIRYKYIGPLNKAIWDKEFIVRMNIPLNKALINPLDKIKKIARKSSL</sequence>
<dbReference type="SUPFAM" id="SSF52833">
    <property type="entry name" value="Thioredoxin-like"/>
    <property type="match status" value="1"/>
</dbReference>
<dbReference type="InterPro" id="IPR013766">
    <property type="entry name" value="Thioredoxin_domain"/>
</dbReference>
<evidence type="ECO:0000256" key="1">
    <source>
        <dbReference type="ARBA" id="ARBA00004383"/>
    </source>
</evidence>
<dbReference type="AlphaFoldDB" id="A0A370CHZ5"/>
<evidence type="ECO:0000256" key="2">
    <source>
        <dbReference type="ARBA" id="ARBA00007758"/>
    </source>
</evidence>
<dbReference type="GO" id="GO:0017004">
    <property type="term" value="P:cytochrome complex assembly"/>
    <property type="evidence" value="ECO:0007669"/>
    <property type="project" value="UniProtKB-KW"/>
</dbReference>
<dbReference type="Proteomes" id="UP000226429">
    <property type="component" value="Unassembled WGS sequence"/>
</dbReference>
<name>A0A370CHZ5_9COXI</name>
<comment type="subcellular location">
    <subcellularLocation>
        <location evidence="1">Cell inner membrane</location>
        <topology evidence="1">Single-pass membrane protein</topology>
        <orientation evidence="1">Periplasmic side</orientation>
    </subcellularLocation>
</comment>
<dbReference type="PANTHER" id="PTHR42852:SF6">
    <property type="entry name" value="THIOL:DISULFIDE INTERCHANGE PROTEIN DSBE"/>
    <property type="match status" value="1"/>
</dbReference>
<keyword evidence="5" id="KW-0676">Redox-active center</keyword>
<dbReference type="Gene3D" id="3.40.30.10">
    <property type="entry name" value="Glutaredoxin"/>
    <property type="match status" value="1"/>
</dbReference>
<dbReference type="PANTHER" id="PTHR42852">
    <property type="entry name" value="THIOL:DISULFIDE INTERCHANGE PROTEIN DSBE"/>
    <property type="match status" value="1"/>
</dbReference>
<dbReference type="InterPro" id="IPR050553">
    <property type="entry name" value="Thioredoxin_ResA/DsbE_sf"/>
</dbReference>
<keyword evidence="4" id="KW-1015">Disulfide bond</keyword>
<dbReference type="InterPro" id="IPR036249">
    <property type="entry name" value="Thioredoxin-like_sf"/>
</dbReference>
<dbReference type="NCBIfam" id="TIGR00385">
    <property type="entry name" value="dsbE"/>
    <property type="match status" value="1"/>
</dbReference>
<keyword evidence="3" id="KW-0201">Cytochrome c-type biogenesis</keyword>
<evidence type="ECO:0000256" key="4">
    <source>
        <dbReference type="ARBA" id="ARBA00023157"/>
    </source>
</evidence>
<organism evidence="7 8">
    <name type="scientific">Candidatus Aquirickettsiella gammari</name>
    <dbReference type="NCBI Taxonomy" id="2016198"/>
    <lineage>
        <taxon>Bacteria</taxon>
        <taxon>Pseudomonadati</taxon>
        <taxon>Pseudomonadota</taxon>
        <taxon>Gammaproteobacteria</taxon>
        <taxon>Legionellales</taxon>
        <taxon>Coxiellaceae</taxon>
        <taxon>Candidatus Aquirickettsiella</taxon>
    </lineage>
</organism>